<proteinExistence type="predicted"/>
<accession>A0AA38UF18</accession>
<evidence type="ECO:0000256" key="1">
    <source>
        <dbReference type="SAM" id="SignalP"/>
    </source>
</evidence>
<feature type="chain" id="PRO_5041233539" evidence="1">
    <location>
        <begin position="31"/>
        <end position="580"/>
    </location>
</feature>
<sequence length="580" mass="64989">MRLLVSSFFSSHPIAVLCLAVLFSNNAVFTRPVLNQELGHLLSPDLSPAIHLSEIRDTKGQGTGVRFLEIGPKCFCKNQQAVADSDEPPTAMPGSKPIGYAYFESEAHKDIAFAEARAYAERFQYSKLEPGPFDDLTYLDDVMEYLHMTSGVIDDYTMEFWKGELKALGDAIPNEHTHQKLADSNISELSPPILLSELLDNDGKGTGARFLMIGRQHFCKDKAVGKSEQPPTPALSPELIGFVDFSTEEEGRTALAEARAYAGGVRYPTPKSDPLNYLTFLDNFMEHLHNRTPRAIDEHTMKLWKEKLKELKSLDGERIILNEYMRLSHPTGHVAMQIGDNVLSLATTPTDRYTYIQGVILGSINLKDRIDLDEVHKHAKSHSDYCGTEDNVKRFEAIERFSKSGKMFKALAQWKYANSVMDILVTQKAVSKETFGVWVELCPERMDATIKSIHGPQYLSSASQNSDPNPNPKIVDPNVTVRREEDKKRLEALSRGEIIFNELLKSKNPTGTVSVQFGDEVLSFDAFPTATEGNERIRFESLGSVNRDVSVNFDKKSHDSWYLPLEQRSQLHSGSLPSVL</sequence>
<dbReference type="AlphaFoldDB" id="A0AA38UF18"/>
<feature type="signal peptide" evidence="1">
    <location>
        <begin position="1"/>
        <end position="30"/>
    </location>
</feature>
<evidence type="ECO:0000313" key="3">
    <source>
        <dbReference type="Proteomes" id="UP001163846"/>
    </source>
</evidence>
<gene>
    <name evidence="2" type="ORF">F5878DRAFT_627129</name>
</gene>
<keyword evidence="1" id="KW-0732">Signal</keyword>
<name>A0AA38UF18_9AGAR</name>
<dbReference type="Proteomes" id="UP001163846">
    <property type="component" value="Unassembled WGS sequence"/>
</dbReference>
<organism evidence="2 3">
    <name type="scientific">Lentinula raphanica</name>
    <dbReference type="NCBI Taxonomy" id="153919"/>
    <lineage>
        <taxon>Eukaryota</taxon>
        <taxon>Fungi</taxon>
        <taxon>Dikarya</taxon>
        <taxon>Basidiomycota</taxon>
        <taxon>Agaricomycotina</taxon>
        <taxon>Agaricomycetes</taxon>
        <taxon>Agaricomycetidae</taxon>
        <taxon>Agaricales</taxon>
        <taxon>Marasmiineae</taxon>
        <taxon>Omphalotaceae</taxon>
        <taxon>Lentinula</taxon>
    </lineage>
</organism>
<evidence type="ECO:0000313" key="2">
    <source>
        <dbReference type="EMBL" id="KAJ3835727.1"/>
    </source>
</evidence>
<keyword evidence="3" id="KW-1185">Reference proteome</keyword>
<comment type="caution">
    <text evidence="2">The sequence shown here is derived from an EMBL/GenBank/DDBJ whole genome shotgun (WGS) entry which is preliminary data.</text>
</comment>
<dbReference type="EMBL" id="MU806383">
    <property type="protein sequence ID" value="KAJ3835727.1"/>
    <property type="molecule type" value="Genomic_DNA"/>
</dbReference>
<reference evidence="2" key="1">
    <citation type="submission" date="2022-08" db="EMBL/GenBank/DDBJ databases">
        <authorList>
            <consortium name="DOE Joint Genome Institute"/>
            <person name="Min B."/>
            <person name="Riley R."/>
            <person name="Sierra-Patev S."/>
            <person name="Naranjo-Ortiz M."/>
            <person name="Looney B."/>
            <person name="Konkel Z."/>
            <person name="Slot J.C."/>
            <person name="Sakamoto Y."/>
            <person name="Steenwyk J.L."/>
            <person name="Rokas A."/>
            <person name="Carro J."/>
            <person name="Camarero S."/>
            <person name="Ferreira P."/>
            <person name="Molpeceres G."/>
            <person name="Ruiz-Duenas F.J."/>
            <person name="Serrano A."/>
            <person name="Henrissat B."/>
            <person name="Drula E."/>
            <person name="Hughes K.W."/>
            <person name="Mata J.L."/>
            <person name="Ishikawa N.K."/>
            <person name="Vargas-Isla R."/>
            <person name="Ushijima S."/>
            <person name="Smith C.A."/>
            <person name="Ahrendt S."/>
            <person name="Andreopoulos W."/>
            <person name="He G."/>
            <person name="Labutti K."/>
            <person name="Lipzen A."/>
            <person name="Ng V."/>
            <person name="Sandor L."/>
            <person name="Barry K."/>
            <person name="Martinez A.T."/>
            <person name="Xiao Y."/>
            <person name="Gibbons J.G."/>
            <person name="Terashima K."/>
            <person name="Hibbett D.S."/>
            <person name="Grigoriev I.V."/>
        </authorList>
    </citation>
    <scope>NUCLEOTIDE SEQUENCE</scope>
    <source>
        <strain evidence="2">TFB9207</strain>
    </source>
</reference>
<protein>
    <submittedName>
        <fullName evidence="2">Uncharacterized protein</fullName>
    </submittedName>
</protein>